<feature type="transmembrane region" description="Helical" evidence="6">
    <location>
        <begin position="6"/>
        <end position="25"/>
    </location>
</feature>
<proteinExistence type="inferred from homology"/>
<comment type="subcellular location">
    <subcellularLocation>
        <location evidence="1">Membrane</location>
        <topology evidence="1">Multi-pass membrane protein</topology>
    </subcellularLocation>
</comment>
<dbReference type="EMBL" id="UGGO01000001">
    <property type="protein sequence ID" value="STQ46142.1"/>
    <property type="molecule type" value="Genomic_DNA"/>
</dbReference>
<evidence type="ECO:0000313" key="7">
    <source>
        <dbReference type="EMBL" id="STQ46142.1"/>
    </source>
</evidence>
<organism evidence="7 8">
    <name type="scientific">Ewingella americana</name>
    <dbReference type="NCBI Taxonomy" id="41202"/>
    <lineage>
        <taxon>Bacteria</taxon>
        <taxon>Pseudomonadati</taxon>
        <taxon>Pseudomonadota</taxon>
        <taxon>Gammaproteobacteria</taxon>
        <taxon>Enterobacterales</taxon>
        <taxon>Yersiniaceae</taxon>
        <taxon>Ewingella</taxon>
    </lineage>
</organism>
<dbReference type="GO" id="GO:0016020">
    <property type="term" value="C:membrane"/>
    <property type="evidence" value="ECO:0007669"/>
    <property type="project" value="UniProtKB-SubCell"/>
</dbReference>
<dbReference type="Pfam" id="PF00939">
    <property type="entry name" value="Na_sulph_symp"/>
    <property type="match status" value="1"/>
</dbReference>
<evidence type="ECO:0000256" key="6">
    <source>
        <dbReference type="SAM" id="Phobius"/>
    </source>
</evidence>
<comment type="similarity">
    <text evidence="2">Belongs to the SLC13A/DASS transporter (TC 2.A.47) family. DIT1 subfamily.</text>
</comment>
<dbReference type="GO" id="GO:0022857">
    <property type="term" value="F:transmembrane transporter activity"/>
    <property type="evidence" value="ECO:0007669"/>
    <property type="project" value="InterPro"/>
</dbReference>
<protein>
    <submittedName>
        <fullName evidence="7">Citrate/succinate antiporter</fullName>
    </submittedName>
</protein>
<dbReference type="AlphaFoldDB" id="A0A377NHD4"/>
<dbReference type="InterPro" id="IPR001898">
    <property type="entry name" value="SLC13A/DASS"/>
</dbReference>
<evidence type="ECO:0000256" key="3">
    <source>
        <dbReference type="ARBA" id="ARBA00022692"/>
    </source>
</evidence>
<sequence>MWFLAFLPLGVLLILTMPLLAYWFYPPEVKINDEVPRWATSELEKLGKLSRHEILLLVFVCSALLMWIFAAAWIEPAMAALLVVVLMLWTAC</sequence>
<evidence type="ECO:0000256" key="5">
    <source>
        <dbReference type="ARBA" id="ARBA00023136"/>
    </source>
</evidence>
<keyword evidence="4 6" id="KW-1133">Transmembrane helix</keyword>
<evidence type="ECO:0000256" key="4">
    <source>
        <dbReference type="ARBA" id="ARBA00022989"/>
    </source>
</evidence>
<evidence type="ECO:0000313" key="8">
    <source>
        <dbReference type="Proteomes" id="UP000254304"/>
    </source>
</evidence>
<accession>A0A377NHD4</accession>
<gene>
    <name evidence="7" type="primary">citT</name>
    <name evidence="7" type="ORF">NCTC12157_03913</name>
</gene>
<dbReference type="InterPro" id="IPR030676">
    <property type="entry name" value="CitT-rel"/>
</dbReference>
<evidence type="ECO:0000256" key="2">
    <source>
        <dbReference type="ARBA" id="ARBA00007349"/>
    </source>
</evidence>
<keyword evidence="3 6" id="KW-0812">Transmembrane</keyword>
<reference evidence="7 8" key="1">
    <citation type="submission" date="2018-06" db="EMBL/GenBank/DDBJ databases">
        <authorList>
            <consortium name="Pathogen Informatics"/>
            <person name="Doyle S."/>
        </authorList>
    </citation>
    <scope>NUCLEOTIDE SEQUENCE [LARGE SCALE GENOMIC DNA]</scope>
    <source>
        <strain evidence="7 8">NCTC12157</strain>
    </source>
</reference>
<evidence type="ECO:0000256" key="1">
    <source>
        <dbReference type="ARBA" id="ARBA00004141"/>
    </source>
</evidence>
<keyword evidence="5 6" id="KW-0472">Membrane</keyword>
<dbReference type="PANTHER" id="PTHR42826">
    <property type="entry name" value="DICARBOXYLATE TRANSPORTER 2.1, CHLOROPLASTIC"/>
    <property type="match status" value="1"/>
</dbReference>
<name>A0A377NHD4_9GAMM</name>
<dbReference type="Proteomes" id="UP000254304">
    <property type="component" value="Unassembled WGS sequence"/>
</dbReference>